<feature type="domain" description="VOC" evidence="1">
    <location>
        <begin position="2"/>
        <end position="126"/>
    </location>
</feature>
<gene>
    <name evidence="2" type="ORF">AX660_03330</name>
</gene>
<sequence length="129" mass="14757">MMISNVSVLVANYDRDIDFYVNKLGFKLLCDVPVTSEQRWIRVAPQHNASTSALVLTLANQQQQHLIGKQAGEGVFLFLQSEDFWTDYQGMQTAGVEFLEQPREEIYATVVMFRDGEGNKWDLLQPKNN</sequence>
<dbReference type="STRING" id="1799789.AX660_03330"/>
<dbReference type="InterPro" id="IPR029068">
    <property type="entry name" value="Glyas_Bleomycin-R_OHBP_Dase"/>
</dbReference>
<evidence type="ECO:0000313" key="3">
    <source>
        <dbReference type="Proteomes" id="UP000070299"/>
    </source>
</evidence>
<dbReference type="Proteomes" id="UP000070299">
    <property type="component" value="Unassembled WGS sequence"/>
</dbReference>
<proteinExistence type="predicted"/>
<organism evidence="2 3">
    <name type="scientific">Paraglaciecola hydrolytica</name>
    <dbReference type="NCBI Taxonomy" id="1799789"/>
    <lineage>
        <taxon>Bacteria</taxon>
        <taxon>Pseudomonadati</taxon>
        <taxon>Pseudomonadota</taxon>
        <taxon>Gammaproteobacteria</taxon>
        <taxon>Alteromonadales</taxon>
        <taxon>Alteromonadaceae</taxon>
        <taxon>Paraglaciecola</taxon>
    </lineage>
</organism>
<dbReference type="SUPFAM" id="SSF54593">
    <property type="entry name" value="Glyoxalase/Bleomycin resistance protein/Dihydroxybiphenyl dioxygenase"/>
    <property type="match status" value="1"/>
</dbReference>
<dbReference type="EMBL" id="LSNE01000020">
    <property type="protein sequence ID" value="KXI26812.1"/>
    <property type="molecule type" value="Genomic_DNA"/>
</dbReference>
<dbReference type="PANTHER" id="PTHR36437:SF2">
    <property type="entry name" value="GLYOXALASE_BLEOMYCIN RESISTANCE PROTEIN_DIOXYGENASE"/>
    <property type="match status" value="1"/>
</dbReference>
<protein>
    <submittedName>
        <fullName evidence="2">Glyoxalase</fullName>
    </submittedName>
</protein>
<evidence type="ECO:0000259" key="1">
    <source>
        <dbReference type="PROSITE" id="PS51819"/>
    </source>
</evidence>
<dbReference type="AlphaFoldDB" id="A0A148KKG6"/>
<dbReference type="InterPro" id="IPR004360">
    <property type="entry name" value="Glyas_Fos-R_dOase_dom"/>
</dbReference>
<comment type="caution">
    <text evidence="2">The sequence shown here is derived from an EMBL/GenBank/DDBJ whole genome shotgun (WGS) entry which is preliminary data.</text>
</comment>
<dbReference type="InterPro" id="IPR037523">
    <property type="entry name" value="VOC_core"/>
</dbReference>
<dbReference type="Pfam" id="PF00903">
    <property type="entry name" value="Glyoxalase"/>
    <property type="match status" value="1"/>
</dbReference>
<name>A0A148KKG6_9ALTE</name>
<dbReference type="OrthoDB" id="9794917at2"/>
<keyword evidence="3" id="KW-1185">Reference proteome</keyword>
<evidence type="ECO:0000313" key="2">
    <source>
        <dbReference type="EMBL" id="KXI26812.1"/>
    </source>
</evidence>
<dbReference type="PANTHER" id="PTHR36437">
    <property type="entry name" value="GLYOXALASE/BLEOMYCIN RESISTANCE PROTEIN/DIOXYGENASE"/>
    <property type="match status" value="1"/>
</dbReference>
<dbReference type="RefSeq" id="WP_068382287.1">
    <property type="nucleotide sequence ID" value="NZ_LSNE01000020.1"/>
</dbReference>
<reference evidence="3" key="1">
    <citation type="submission" date="2016-02" db="EMBL/GenBank/DDBJ databases">
        <authorList>
            <person name="Schultz-Johansen M."/>
            <person name="Glaring M.A."/>
            <person name="Bech P.K."/>
            <person name="Stougaard P."/>
        </authorList>
    </citation>
    <scope>NUCLEOTIDE SEQUENCE [LARGE SCALE GENOMIC DNA]</scope>
    <source>
        <strain evidence="3">S66</strain>
    </source>
</reference>
<accession>A0A148KKG6</accession>
<dbReference type="PROSITE" id="PS51819">
    <property type="entry name" value="VOC"/>
    <property type="match status" value="1"/>
</dbReference>
<dbReference type="Gene3D" id="3.10.180.10">
    <property type="entry name" value="2,3-Dihydroxybiphenyl 1,2-Dioxygenase, domain 1"/>
    <property type="match status" value="1"/>
</dbReference>